<evidence type="ECO:0000313" key="3">
    <source>
        <dbReference type="Proteomes" id="UP001159364"/>
    </source>
</evidence>
<organism evidence="2 3">
    <name type="scientific">Erythroxylum novogranatense</name>
    <dbReference type="NCBI Taxonomy" id="1862640"/>
    <lineage>
        <taxon>Eukaryota</taxon>
        <taxon>Viridiplantae</taxon>
        <taxon>Streptophyta</taxon>
        <taxon>Embryophyta</taxon>
        <taxon>Tracheophyta</taxon>
        <taxon>Spermatophyta</taxon>
        <taxon>Magnoliopsida</taxon>
        <taxon>eudicotyledons</taxon>
        <taxon>Gunneridae</taxon>
        <taxon>Pentapetalae</taxon>
        <taxon>rosids</taxon>
        <taxon>fabids</taxon>
        <taxon>Malpighiales</taxon>
        <taxon>Erythroxylaceae</taxon>
        <taxon>Erythroxylum</taxon>
    </lineage>
</organism>
<sequence>MKSVKWQGDHYVVVSDEATKPSTSERSQGIRGEGTQREGPSLHEEADAKKKKISREMDSHGCDSSNHTRE</sequence>
<reference evidence="2 3" key="1">
    <citation type="submission" date="2021-09" db="EMBL/GenBank/DDBJ databases">
        <title>Genomic insights and catalytic innovation underlie evolution of tropane alkaloids biosynthesis.</title>
        <authorList>
            <person name="Wang Y.-J."/>
            <person name="Tian T."/>
            <person name="Huang J.-P."/>
            <person name="Huang S.-X."/>
        </authorList>
    </citation>
    <scope>NUCLEOTIDE SEQUENCE [LARGE SCALE GENOMIC DNA]</scope>
    <source>
        <strain evidence="2">KIB-2018</strain>
        <tissue evidence="2">Leaf</tissue>
    </source>
</reference>
<comment type="caution">
    <text evidence="2">The sequence shown here is derived from an EMBL/GenBank/DDBJ whole genome shotgun (WGS) entry which is preliminary data.</text>
</comment>
<dbReference type="EMBL" id="JAIWQS010000002">
    <property type="protein sequence ID" value="KAJ8771580.1"/>
    <property type="molecule type" value="Genomic_DNA"/>
</dbReference>
<protein>
    <submittedName>
        <fullName evidence="2">Uncharacterized protein</fullName>
    </submittedName>
</protein>
<gene>
    <name evidence="2" type="ORF">K2173_026757</name>
</gene>
<accession>A0AAV8TX75</accession>
<evidence type="ECO:0000256" key="1">
    <source>
        <dbReference type="SAM" id="MobiDB-lite"/>
    </source>
</evidence>
<feature type="compositionally biased region" description="Basic and acidic residues" evidence="1">
    <location>
        <begin position="34"/>
        <end position="70"/>
    </location>
</feature>
<feature type="region of interest" description="Disordered" evidence="1">
    <location>
        <begin position="1"/>
        <end position="70"/>
    </location>
</feature>
<dbReference type="AlphaFoldDB" id="A0AAV8TX75"/>
<proteinExistence type="predicted"/>
<dbReference type="Proteomes" id="UP001159364">
    <property type="component" value="Linkage Group LG02"/>
</dbReference>
<name>A0AAV8TX75_9ROSI</name>
<keyword evidence="3" id="KW-1185">Reference proteome</keyword>
<evidence type="ECO:0000313" key="2">
    <source>
        <dbReference type="EMBL" id="KAJ8771580.1"/>
    </source>
</evidence>